<comment type="cofactor">
    <cofactor evidence="1">
        <name>heme</name>
        <dbReference type="ChEBI" id="CHEBI:30413"/>
    </cofactor>
</comment>
<keyword evidence="6" id="KW-0472">Membrane</keyword>
<dbReference type="InterPro" id="IPR036396">
    <property type="entry name" value="Cyt_P450_sf"/>
</dbReference>
<dbReference type="Pfam" id="PF00067">
    <property type="entry name" value="p450"/>
    <property type="match status" value="2"/>
</dbReference>
<dbReference type="PRINTS" id="PR00463">
    <property type="entry name" value="EP450I"/>
</dbReference>
<evidence type="ECO:0000256" key="5">
    <source>
        <dbReference type="RuleBase" id="RU000461"/>
    </source>
</evidence>
<reference evidence="7 8" key="1">
    <citation type="submission" date="2024-02" db="EMBL/GenBank/DDBJ databases">
        <title>Discinaceae phylogenomics.</title>
        <authorList>
            <person name="Dirks A.C."/>
            <person name="James T.Y."/>
        </authorList>
    </citation>
    <scope>NUCLEOTIDE SEQUENCE [LARGE SCALE GENOMIC DNA]</scope>
    <source>
        <strain evidence="7 8">ACD0624</strain>
    </source>
</reference>
<dbReference type="Gene3D" id="1.10.630.10">
    <property type="entry name" value="Cytochrome P450"/>
    <property type="match status" value="2"/>
</dbReference>
<dbReference type="InterPro" id="IPR002401">
    <property type="entry name" value="Cyt_P450_E_grp-I"/>
</dbReference>
<evidence type="ECO:0000313" key="7">
    <source>
        <dbReference type="EMBL" id="KAL0632831.1"/>
    </source>
</evidence>
<dbReference type="PANTHER" id="PTHR24305:SF166">
    <property type="entry name" value="CYTOCHROME P450 12A4, MITOCHONDRIAL-RELATED"/>
    <property type="match status" value="1"/>
</dbReference>
<evidence type="ECO:0000256" key="4">
    <source>
        <dbReference type="ARBA" id="ARBA00023004"/>
    </source>
</evidence>
<evidence type="ECO:0000256" key="2">
    <source>
        <dbReference type="ARBA" id="ARBA00010617"/>
    </source>
</evidence>
<organism evidence="7 8">
    <name type="scientific">Discina gigas</name>
    <dbReference type="NCBI Taxonomy" id="1032678"/>
    <lineage>
        <taxon>Eukaryota</taxon>
        <taxon>Fungi</taxon>
        <taxon>Dikarya</taxon>
        <taxon>Ascomycota</taxon>
        <taxon>Pezizomycotina</taxon>
        <taxon>Pezizomycetes</taxon>
        <taxon>Pezizales</taxon>
        <taxon>Discinaceae</taxon>
        <taxon>Discina</taxon>
    </lineage>
</organism>
<keyword evidence="5" id="KW-0349">Heme</keyword>
<feature type="transmembrane region" description="Helical" evidence="6">
    <location>
        <begin position="15"/>
        <end position="36"/>
    </location>
</feature>
<evidence type="ECO:0000256" key="3">
    <source>
        <dbReference type="ARBA" id="ARBA00022723"/>
    </source>
</evidence>
<protein>
    <recommendedName>
        <fullName evidence="9">Cytochrome P450</fullName>
    </recommendedName>
</protein>
<comment type="caution">
    <text evidence="7">The sequence shown here is derived from an EMBL/GenBank/DDBJ whole genome shotgun (WGS) entry which is preliminary data.</text>
</comment>
<gene>
    <name evidence="7" type="ORF">Q9L58_008259</name>
</gene>
<keyword evidence="5" id="KW-0503">Monooxygenase</keyword>
<evidence type="ECO:0000313" key="8">
    <source>
        <dbReference type="Proteomes" id="UP001447188"/>
    </source>
</evidence>
<dbReference type="InterPro" id="IPR001128">
    <property type="entry name" value="Cyt_P450"/>
</dbReference>
<dbReference type="PROSITE" id="PS00086">
    <property type="entry name" value="CYTOCHROME_P450"/>
    <property type="match status" value="1"/>
</dbReference>
<keyword evidence="6" id="KW-1133">Transmembrane helix</keyword>
<evidence type="ECO:0008006" key="9">
    <source>
        <dbReference type="Google" id="ProtNLM"/>
    </source>
</evidence>
<evidence type="ECO:0000256" key="6">
    <source>
        <dbReference type="SAM" id="Phobius"/>
    </source>
</evidence>
<keyword evidence="4 5" id="KW-0408">Iron</keyword>
<dbReference type="SUPFAM" id="SSF48264">
    <property type="entry name" value="Cytochrome P450"/>
    <property type="match status" value="1"/>
</dbReference>
<keyword evidence="5" id="KW-0560">Oxidoreductase</keyword>
<sequence>MGLQDISCDFLIRTVWSGLVGCALYTVYLCIYRLYFHPLSSVPGPKLAAVTRFYEAYYNVLWHDGQYLFKTERLHAIYGPIVRISPNEVSIKDPHFYDKIYYIGSGFEKDPAFYSGFGVNHSMFATRSNAQHSAMRASFNPFFSRRNILSLEYAVKETVGKLCGRIDKAVQDKNPFDILHGFKAVSIDVITGFAFDFSFNLLDREDVGKSFCEETEARLGSHWIAMYFPVIHIILPRLPLGLVKVLQPGIQALIDLKGTVGGALTSTVFGILSNPAIGERLHKELKEAFPDPNEELSFLKLETIPYLSAVIKEGTRKYPGLIARLPRLTPPGGISYGQYYIPEGVSISMSAYYMHKDEVVFPEPAKFNPERWIGPDARSLEKFLVPFSKGSRACLGINLAYCELFLIVGSIFRKYDLEIYDTSEADITPVRDYMIGYPMKESKGFRVLARDRAH</sequence>
<keyword evidence="8" id="KW-1185">Reference proteome</keyword>
<proteinExistence type="inferred from homology"/>
<name>A0ABR3GB86_9PEZI</name>
<comment type="similarity">
    <text evidence="2 5">Belongs to the cytochrome P450 family.</text>
</comment>
<keyword evidence="6" id="KW-0812">Transmembrane</keyword>
<dbReference type="CDD" id="cd11062">
    <property type="entry name" value="CYP58-like"/>
    <property type="match status" value="1"/>
</dbReference>
<dbReference type="PRINTS" id="PR00385">
    <property type="entry name" value="P450"/>
</dbReference>
<dbReference type="InterPro" id="IPR050121">
    <property type="entry name" value="Cytochrome_P450_monoxygenase"/>
</dbReference>
<dbReference type="Proteomes" id="UP001447188">
    <property type="component" value="Unassembled WGS sequence"/>
</dbReference>
<evidence type="ECO:0000256" key="1">
    <source>
        <dbReference type="ARBA" id="ARBA00001971"/>
    </source>
</evidence>
<dbReference type="EMBL" id="JBBBZM010000148">
    <property type="protein sequence ID" value="KAL0632831.1"/>
    <property type="molecule type" value="Genomic_DNA"/>
</dbReference>
<dbReference type="InterPro" id="IPR017972">
    <property type="entry name" value="Cyt_P450_CS"/>
</dbReference>
<dbReference type="PANTHER" id="PTHR24305">
    <property type="entry name" value="CYTOCHROME P450"/>
    <property type="match status" value="1"/>
</dbReference>
<accession>A0ABR3GB86</accession>
<keyword evidence="3 5" id="KW-0479">Metal-binding</keyword>